<dbReference type="RefSeq" id="WP_124178323.1">
    <property type="nucleotide sequence ID" value="NZ_REFY01000003.1"/>
</dbReference>
<evidence type="ECO:0000313" key="3">
    <source>
        <dbReference type="Proteomes" id="UP000273828"/>
    </source>
</evidence>
<sequence length="101" mass="10795">MERGGNDVDERTQRSASHAVVEAVASAEGVPTDALCPPEYEPLNSVIDPDALDSLFADRPDGRHRSGGTVSFVYCGYRILVEPNGSVTVEPRSGLEGFEDS</sequence>
<gene>
    <name evidence="2" type="ORF">EA462_09555</name>
</gene>
<dbReference type="InterPro" id="IPR040624">
    <property type="entry name" value="HalOD1"/>
</dbReference>
<dbReference type="AlphaFoldDB" id="A0A3N6M311"/>
<comment type="caution">
    <text evidence="2">The sequence shown here is derived from an EMBL/GenBank/DDBJ whole genome shotgun (WGS) entry which is preliminary data.</text>
</comment>
<protein>
    <recommendedName>
        <fullName evidence="1">Halobacterial output domain-containing protein</fullName>
    </recommendedName>
</protein>
<feature type="domain" description="Halobacterial output" evidence="1">
    <location>
        <begin position="13"/>
        <end position="91"/>
    </location>
</feature>
<organism evidence="2 3">
    <name type="scientific">Natrarchaeobius halalkaliphilus</name>
    <dbReference type="NCBI Taxonomy" id="1679091"/>
    <lineage>
        <taxon>Archaea</taxon>
        <taxon>Methanobacteriati</taxon>
        <taxon>Methanobacteriota</taxon>
        <taxon>Stenosarchaea group</taxon>
        <taxon>Halobacteria</taxon>
        <taxon>Halobacteriales</taxon>
        <taxon>Natrialbaceae</taxon>
        <taxon>Natrarchaeobius</taxon>
    </lineage>
</organism>
<reference evidence="2 3" key="1">
    <citation type="submission" date="2018-10" db="EMBL/GenBank/DDBJ databases">
        <title>Natrarchaeobius chitinivorans gen. nov., sp. nov., and Natrarchaeobius haloalkaliphilus sp. nov., alkaliphilic, chitin-utilizing haloarchaea from hypersaline alkaline lakes.</title>
        <authorList>
            <person name="Sorokin D.Y."/>
            <person name="Elcheninov A.G."/>
            <person name="Kostrikina N.A."/>
            <person name="Bale N.J."/>
            <person name="Sinninghe Damste J.S."/>
            <person name="Khijniak T.V."/>
            <person name="Kublanov I.V."/>
            <person name="Toshchakov S.V."/>
        </authorList>
    </citation>
    <scope>NUCLEOTIDE SEQUENCE [LARGE SCALE GENOMIC DNA]</scope>
    <source>
        <strain evidence="2 3">AArcht-Sl</strain>
    </source>
</reference>
<proteinExistence type="predicted"/>
<accession>A0A3N6M311</accession>
<dbReference type="EMBL" id="REFY01000003">
    <property type="protein sequence ID" value="RQG90220.1"/>
    <property type="molecule type" value="Genomic_DNA"/>
</dbReference>
<dbReference type="OrthoDB" id="221929at2157"/>
<name>A0A3N6M311_9EURY</name>
<evidence type="ECO:0000313" key="2">
    <source>
        <dbReference type="EMBL" id="RQG90220.1"/>
    </source>
</evidence>
<evidence type="ECO:0000259" key="1">
    <source>
        <dbReference type="Pfam" id="PF18545"/>
    </source>
</evidence>
<dbReference type="Proteomes" id="UP000273828">
    <property type="component" value="Unassembled WGS sequence"/>
</dbReference>
<keyword evidence="3" id="KW-1185">Reference proteome</keyword>
<dbReference type="Pfam" id="PF18545">
    <property type="entry name" value="HalOD1"/>
    <property type="match status" value="1"/>
</dbReference>